<name>A0A226DUB0_FOLCA</name>
<feature type="compositionally biased region" description="Low complexity" evidence="6">
    <location>
        <begin position="269"/>
        <end position="281"/>
    </location>
</feature>
<dbReference type="InterPro" id="IPR013087">
    <property type="entry name" value="Znf_C2H2_type"/>
</dbReference>
<dbReference type="SUPFAM" id="SSF57667">
    <property type="entry name" value="beta-beta-alpha zinc fingers"/>
    <property type="match status" value="2"/>
</dbReference>
<keyword evidence="4" id="KW-0862">Zinc</keyword>
<proteinExistence type="predicted"/>
<dbReference type="GO" id="GO:0000981">
    <property type="term" value="F:DNA-binding transcription factor activity, RNA polymerase II-specific"/>
    <property type="evidence" value="ECO:0007669"/>
    <property type="project" value="TreeGrafter"/>
</dbReference>
<dbReference type="PROSITE" id="PS00028">
    <property type="entry name" value="ZINC_FINGER_C2H2_1"/>
    <property type="match status" value="3"/>
</dbReference>
<evidence type="ECO:0000256" key="3">
    <source>
        <dbReference type="ARBA" id="ARBA00022771"/>
    </source>
</evidence>
<dbReference type="PANTHER" id="PTHR24379:SF127">
    <property type="entry name" value="BLOODY FINGERS-RELATED"/>
    <property type="match status" value="1"/>
</dbReference>
<evidence type="ECO:0000256" key="5">
    <source>
        <dbReference type="PROSITE-ProRule" id="PRU00042"/>
    </source>
</evidence>
<gene>
    <name evidence="8" type="ORF">Fcan01_16983</name>
</gene>
<evidence type="ECO:0000313" key="9">
    <source>
        <dbReference type="Proteomes" id="UP000198287"/>
    </source>
</evidence>
<dbReference type="Gene3D" id="3.30.160.60">
    <property type="entry name" value="Classic Zinc Finger"/>
    <property type="match status" value="3"/>
</dbReference>
<comment type="caution">
    <text evidence="8">The sequence shown here is derived from an EMBL/GenBank/DDBJ whole genome shotgun (WGS) entry which is preliminary data.</text>
</comment>
<dbReference type="PROSITE" id="PS50157">
    <property type="entry name" value="ZINC_FINGER_C2H2_2"/>
    <property type="match status" value="4"/>
</dbReference>
<feature type="domain" description="C2H2-type" evidence="7">
    <location>
        <begin position="378"/>
        <end position="405"/>
    </location>
</feature>
<keyword evidence="1" id="KW-0479">Metal-binding</keyword>
<dbReference type="PANTHER" id="PTHR24379">
    <property type="entry name" value="KRAB AND ZINC FINGER DOMAIN-CONTAINING"/>
    <property type="match status" value="1"/>
</dbReference>
<dbReference type="GO" id="GO:0005634">
    <property type="term" value="C:nucleus"/>
    <property type="evidence" value="ECO:0007669"/>
    <property type="project" value="TreeGrafter"/>
</dbReference>
<reference evidence="8 9" key="1">
    <citation type="submission" date="2015-12" db="EMBL/GenBank/DDBJ databases">
        <title>The genome of Folsomia candida.</title>
        <authorList>
            <person name="Faddeeva A."/>
            <person name="Derks M.F."/>
            <person name="Anvar Y."/>
            <person name="Smit S."/>
            <person name="Van Straalen N."/>
            <person name="Roelofs D."/>
        </authorList>
    </citation>
    <scope>NUCLEOTIDE SEQUENCE [LARGE SCALE GENOMIC DNA]</scope>
    <source>
        <strain evidence="8 9">VU population</strain>
        <tissue evidence="8">Whole body</tissue>
    </source>
</reference>
<feature type="domain" description="C2H2-type" evidence="7">
    <location>
        <begin position="199"/>
        <end position="227"/>
    </location>
</feature>
<keyword evidence="3 5" id="KW-0863">Zinc-finger</keyword>
<dbReference type="SMART" id="SM00355">
    <property type="entry name" value="ZnF_C2H2"/>
    <property type="match status" value="4"/>
</dbReference>
<evidence type="ECO:0000313" key="8">
    <source>
        <dbReference type="EMBL" id="OXA48301.1"/>
    </source>
</evidence>
<evidence type="ECO:0000256" key="6">
    <source>
        <dbReference type="SAM" id="MobiDB-lite"/>
    </source>
</evidence>
<sequence length="419" mass="47738">MATSSQQHCFVCGLSNVASESQPRRRYAELTTIFKTLVMTGSFRDTIPADYLATNVETCAVCLTTIKEVFALRQEIVALQTELDGLLVTARKKLTSNPRIVSRRGRKRLNSLQPCTNQPPPPEEEEEVFFQIKEEFPDLPDFSEIIPESFEIEPSLKTPTKNDEQEQELDYFSPEHLHRIHNLEIPLTTHETEKDPTNLSCSKCGKTFTTRPHVIRHEVEVCKLPVPVDPNLTRLKFHPCDQCDRKYTSKTQLARHINSFHNLDEEASESGLDSSQGSSLLPPKLDSDINHVPDSVPISPQIPHPLGNSHPCSKCGKVLSKYSLRISHEVTVCKIPYTDADLARMGLRFHRCDQCERQFINKNDLVKHTNMHNGLKPYQCEACGKSYSQSSQLSTHRKMHCNTSKNMKKQKLQKNMLKY</sequence>
<dbReference type="AlphaFoldDB" id="A0A226DUB0"/>
<evidence type="ECO:0000259" key="7">
    <source>
        <dbReference type="PROSITE" id="PS50157"/>
    </source>
</evidence>
<feature type="domain" description="C2H2-type" evidence="7">
    <location>
        <begin position="350"/>
        <end position="377"/>
    </location>
</feature>
<feature type="domain" description="C2H2-type" evidence="7">
    <location>
        <begin position="238"/>
        <end position="266"/>
    </location>
</feature>
<dbReference type="InterPro" id="IPR036236">
    <property type="entry name" value="Znf_C2H2_sf"/>
</dbReference>
<dbReference type="FunFam" id="3.30.160.60:FF:000557">
    <property type="entry name" value="zinc finger and SCAN domain-containing protein 29"/>
    <property type="match status" value="1"/>
</dbReference>
<evidence type="ECO:0000256" key="2">
    <source>
        <dbReference type="ARBA" id="ARBA00022737"/>
    </source>
</evidence>
<organism evidence="8 9">
    <name type="scientific">Folsomia candida</name>
    <name type="common">Springtail</name>
    <dbReference type="NCBI Taxonomy" id="158441"/>
    <lineage>
        <taxon>Eukaryota</taxon>
        <taxon>Metazoa</taxon>
        <taxon>Ecdysozoa</taxon>
        <taxon>Arthropoda</taxon>
        <taxon>Hexapoda</taxon>
        <taxon>Collembola</taxon>
        <taxon>Entomobryomorpha</taxon>
        <taxon>Isotomoidea</taxon>
        <taxon>Isotomidae</taxon>
        <taxon>Proisotominae</taxon>
        <taxon>Folsomia</taxon>
    </lineage>
</organism>
<dbReference type="GO" id="GO:0000977">
    <property type="term" value="F:RNA polymerase II transcription regulatory region sequence-specific DNA binding"/>
    <property type="evidence" value="ECO:0007669"/>
    <property type="project" value="TreeGrafter"/>
</dbReference>
<keyword evidence="9" id="KW-1185">Reference proteome</keyword>
<dbReference type="GO" id="GO:0008270">
    <property type="term" value="F:zinc ion binding"/>
    <property type="evidence" value="ECO:0007669"/>
    <property type="project" value="UniProtKB-KW"/>
</dbReference>
<accession>A0A226DUB0</accession>
<evidence type="ECO:0000256" key="1">
    <source>
        <dbReference type="ARBA" id="ARBA00022723"/>
    </source>
</evidence>
<dbReference type="Pfam" id="PF00096">
    <property type="entry name" value="zf-C2H2"/>
    <property type="match status" value="4"/>
</dbReference>
<feature type="region of interest" description="Disordered" evidence="6">
    <location>
        <begin position="265"/>
        <end position="287"/>
    </location>
</feature>
<evidence type="ECO:0000256" key="4">
    <source>
        <dbReference type="ARBA" id="ARBA00022833"/>
    </source>
</evidence>
<keyword evidence="2" id="KW-0677">Repeat</keyword>
<dbReference type="OrthoDB" id="10024527at2759"/>
<dbReference type="Proteomes" id="UP000198287">
    <property type="component" value="Unassembled WGS sequence"/>
</dbReference>
<dbReference type="EMBL" id="LNIX01000012">
    <property type="protein sequence ID" value="OXA48301.1"/>
    <property type="molecule type" value="Genomic_DNA"/>
</dbReference>
<protein>
    <recommendedName>
        <fullName evidence="7">C2H2-type domain-containing protein</fullName>
    </recommendedName>
</protein>